<dbReference type="GO" id="GO:0003964">
    <property type="term" value="F:RNA-directed DNA polymerase activity"/>
    <property type="evidence" value="ECO:0007669"/>
    <property type="project" value="UniProtKB-KW"/>
</dbReference>
<dbReference type="Gene3D" id="3.60.10.10">
    <property type="entry name" value="Endonuclease/exonuclease/phosphatase"/>
    <property type="match status" value="1"/>
</dbReference>
<dbReference type="GO" id="GO:0006281">
    <property type="term" value="P:DNA repair"/>
    <property type="evidence" value="ECO:0007669"/>
    <property type="project" value="InterPro"/>
</dbReference>
<feature type="domain" description="Endonuclease/exonuclease/phosphatase" evidence="1">
    <location>
        <begin position="88"/>
        <end position="278"/>
    </location>
</feature>
<dbReference type="Pfam" id="PF03372">
    <property type="entry name" value="Exo_endo_phos"/>
    <property type="match status" value="1"/>
</dbReference>
<dbReference type="PANTHER" id="PTHR33273:SF2">
    <property type="entry name" value="ENDONUCLEASE_EXONUCLEASE_PHOSPHATASE DOMAIN-CONTAINING PROTEIN"/>
    <property type="match status" value="1"/>
</dbReference>
<organism evidence="2 3">
    <name type="scientific">Trichonephila clavipes</name>
    <name type="common">Golden silk orbweaver</name>
    <name type="synonym">Nephila clavipes</name>
    <dbReference type="NCBI Taxonomy" id="2585209"/>
    <lineage>
        <taxon>Eukaryota</taxon>
        <taxon>Metazoa</taxon>
        <taxon>Ecdysozoa</taxon>
        <taxon>Arthropoda</taxon>
        <taxon>Chelicerata</taxon>
        <taxon>Arachnida</taxon>
        <taxon>Araneae</taxon>
        <taxon>Araneomorphae</taxon>
        <taxon>Entelegynae</taxon>
        <taxon>Araneoidea</taxon>
        <taxon>Nephilidae</taxon>
        <taxon>Trichonephila</taxon>
    </lineage>
</organism>
<dbReference type="InterPro" id="IPR005135">
    <property type="entry name" value="Endo/exonuclease/phosphatase"/>
</dbReference>
<dbReference type="PROSITE" id="PS00726">
    <property type="entry name" value="AP_NUCLEASE_F1_1"/>
    <property type="match status" value="1"/>
</dbReference>
<gene>
    <name evidence="2" type="primary">X-elementORF2_618</name>
    <name evidence="2" type="ORF">TNCV_1503641</name>
</gene>
<dbReference type="GO" id="GO:0003677">
    <property type="term" value="F:DNA binding"/>
    <property type="evidence" value="ECO:0007669"/>
    <property type="project" value="InterPro"/>
</dbReference>
<evidence type="ECO:0000313" key="3">
    <source>
        <dbReference type="Proteomes" id="UP000887159"/>
    </source>
</evidence>
<dbReference type="InterPro" id="IPR036691">
    <property type="entry name" value="Endo/exonu/phosph_ase_sf"/>
</dbReference>
<keyword evidence="2" id="KW-0548">Nucleotidyltransferase</keyword>
<evidence type="ECO:0000259" key="1">
    <source>
        <dbReference type="Pfam" id="PF03372"/>
    </source>
</evidence>
<dbReference type="Proteomes" id="UP000887159">
    <property type="component" value="Unassembled WGS sequence"/>
</dbReference>
<comment type="caution">
    <text evidence="2">The sequence shown here is derived from an EMBL/GenBank/DDBJ whole genome shotgun (WGS) entry which is preliminary data.</text>
</comment>
<keyword evidence="3" id="KW-1185">Reference proteome</keyword>
<dbReference type="AlphaFoldDB" id="A0A8X6V4B0"/>
<dbReference type="GO" id="GO:0004519">
    <property type="term" value="F:endonuclease activity"/>
    <property type="evidence" value="ECO:0007669"/>
    <property type="project" value="InterPro"/>
</dbReference>
<dbReference type="SUPFAM" id="SSF56219">
    <property type="entry name" value="DNase I-like"/>
    <property type="match status" value="1"/>
</dbReference>
<protein>
    <submittedName>
        <fullName evidence="2">Putative RNA-directed DNA polymerase from transposon X-element</fullName>
    </submittedName>
</protein>
<dbReference type="InterPro" id="IPR020847">
    <property type="entry name" value="AP_endonuclease_F1_BS"/>
</dbReference>
<sequence length="311" mass="35216">MRARAYCAHPSIRDHWAMKSRSRCPDQVVSLKRDPQCLSPQTSLVLICRRNTLSPDHGVRSNSTRAQLRPNAHSLAFNFNVLSLSICFWNANGLRPKICEVHDFVSEQNPDLLLVQETKLQPGVDPLIANYRLHKDDRNNFPRSRTDGGTAIYCKNNYDRNSKNNYDPYARNTPENNRKFSDKDFLKIFNSGQTIIIAGDLNAAHRTWSNARSNAFGYALRKIVNNKSNARIVAPHIPTHINASSRLGARDSIMDLAVLKNIPFNHDIRVIDDLESDHLPVILTLYTGSVLYNQNSGSTLHQLGELQISFK</sequence>
<keyword evidence="2" id="KW-0695">RNA-directed DNA polymerase</keyword>
<dbReference type="PANTHER" id="PTHR33273">
    <property type="entry name" value="DOMAIN-CONTAINING PROTEIN, PUTATIVE-RELATED"/>
    <property type="match status" value="1"/>
</dbReference>
<proteinExistence type="predicted"/>
<reference evidence="2" key="1">
    <citation type="submission" date="2020-08" db="EMBL/GenBank/DDBJ databases">
        <title>Multicomponent nature underlies the extraordinary mechanical properties of spider dragline silk.</title>
        <authorList>
            <person name="Kono N."/>
            <person name="Nakamura H."/>
            <person name="Mori M."/>
            <person name="Yoshida Y."/>
            <person name="Ohtoshi R."/>
            <person name="Malay A.D."/>
            <person name="Moran D.A.P."/>
            <person name="Tomita M."/>
            <person name="Numata K."/>
            <person name="Arakawa K."/>
        </authorList>
    </citation>
    <scope>NUCLEOTIDE SEQUENCE</scope>
</reference>
<dbReference type="EMBL" id="BMAU01021203">
    <property type="protein sequence ID" value="GFX98788.1"/>
    <property type="molecule type" value="Genomic_DNA"/>
</dbReference>
<keyword evidence="2" id="KW-0808">Transferase</keyword>
<evidence type="ECO:0000313" key="2">
    <source>
        <dbReference type="EMBL" id="GFX98788.1"/>
    </source>
</evidence>
<accession>A0A8X6V4B0</accession>
<name>A0A8X6V4B0_TRICX</name>